<dbReference type="CDD" id="cd05917">
    <property type="entry name" value="FACL_like_2"/>
    <property type="match status" value="1"/>
</dbReference>
<keyword evidence="2" id="KW-0436">Ligase</keyword>
<evidence type="ECO:0000259" key="3">
    <source>
        <dbReference type="Pfam" id="PF00501"/>
    </source>
</evidence>
<evidence type="ECO:0000256" key="2">
    <source>
        <dbReference type="ARBA" id="ARBA00022598"/>
    </source>
</evidence>
<accession>A0A1I6SXT7</accession>
<dbReference type="AlphaFoldDB" id="A0A1I6SXT7"/>
<dbReference type="OrthoDB" id="9803968at2"/>
<feature type="domain" description="AMP-dependent synthetase/ligase" evidence="3">
    <location>
        <begin position="17"/>
        <end position="405"/>
    </location>
</feature>
<dbReference type="FunFam" id="3.40.50.12780:FF:000003">
    <property type="entry name" value="Long-chain-fatty-acid--CoA ligase FadD"/>
    <property type="match status" value="1"/>
</dbReference>
<dbReference type="PROSITE" id="PS00455">
    <property type="entry name" value="AMP_BINDING"/>
    <property type="match status" value="1"/>
</dbReference>
<reference evidence="6" key="1">
    <citation type="submission" date="2016-10" db="EMBL/GenBank/DDBJ databases">
        <authorList>
            <person name="Varghese N."/>
            <person name="Submissions S."/>
        </authorList>
    </citation>
    <scope>NUCLEOTIDE SEQUENCE [LARGE SCALE GENOMIC DNA]</scope>
    <source>
        <strain evidence="6">DSM 45789</strain>
    </source>
</reference>
<dbReference type="GO" id="GO:0006631">
    <property type="term" value="P:fatty acid metabolic process"/>
    <property type="evidence" value="ECO:0007669"/>
    <property type="project" value="TreeGrafter"/>
</dbReference>
<evidence type="ECO:0000313" key="5">
    <source>
        <dbReference type="EMBL" id="SFS81781.1"/>
    </source>
</evidence>
<dbReference type="InterPro" id="IPR000873">
    <property type="entry name" value="AMP-dep_synth/lig_dom"/>
</dbReference>
<evidence type="ECO:0000259" key="4">
    <source>
        <dbReference type="Pfam" id="PF13193"/>
    </source>
</evidence>
<dbReference type="FunFam" id="3.30.300.30:FF:000008">
    <property type="entry name" value="2,3-dihydroxybenzoate-AMP ligase"/>
    <property type="match status" value="1"/>
</dbReference>
<dbReference type="Gene3D" id="2.30.38.10">
    <property type="entry name" value="Luciferase, Domain 3"/>
    <property type="match status" value="1"/>
</dbReference>
<feature type="domain" description="AMP-binding enzyme C-terminal" evidence="4">
    <location>
        <begin position="456"/>
        <end position="531"/>
    </location>
</feature>
<dbReference type="PANTHER" id="PTHR43201:SF5">
    <property type="entry name" value="MEDIUM-CHAIN ACYL-COA LIGASE ACSF2, MITOCHONDRIAL"/>
    <property type="match status" value="1"/>
</dbReference>
<sequence>MDRSLSPFVTIATLLDEVVALYGEREGVVYPEKGLRWSYRQFRDQCDQVAKGLIKLGVKKGSHLAMWATNHPEWLFTQFASAKAGAVLVTVNTNYRTKELAYLLEQSDAETLILMESYQGASYIEMIQEICPELNHCPPGELQSRRLPRLKNVVLFDGERRPGMFTWKDLLQLGDELPEEELRGREASLSPDDVINMQYTSGTTGFPKGVMLTHANLIHNARSITDRMKLTEADRLCIPVPFFHCFGCVMGTLACVTRGATMVPLIKFDPLRVLESVEKEQCTAIHGVPTMFIAELNHPEFHHYDLSSLRTGIMAGSNCPREVMKKVMEEMGVEEITIAYGQTESSPVITQTKRDDSVTCRVETVGKALPGVEVKVIDPETGLDVSTGAQGEVCTRGPHVMKGYYKMKEATDQSIDTEGWLHTGDLGVLDEEGYLSITGRLKDMIIRGGENIYPREIEEFLYTHPHILDVQVVGVFDEKYGEEVSAFIRIVEGKKLSVDEVTMYCQGQIAHYKIPRFIHFVDAYPMTASGKVQKFKLRQLAEELRKSVWAT</sequence>
<proteinExistence type="inferred from homology"/>
<dbReference type="Pfam" id="PF00501">
    <property type="entry name" value="AMP-binding"/>
    <property type="match status" value="1"/>
</dbReference>
<keyword evidence="6" id="KW-1185">Reference proteome</keyword>
<evidence type="ECO:0000256" key="1">
    <source>
        <dbReference type="ARBA" id="ARBA00006432"/>
    </source>
</evidence>
<evidence type="ECO:0000313" key="6">
    <source>
        <dbReference type="Proteomes" id="UP000198660"/>
    </source>
</evidence>
<name>A0A1I6SXT7_9BACL</name>
<gene>
    <name evidence="5" type="ORF">SAMN05444972_108117</name>
</gene>
<dbReference type="Gene3D" id="3.30.300.30">
    <property type="match status" value="1"/>
</dbReference>
<dbReference type="Proteomes" id="UP000198660">
    <property type="component" value="Unassembled WGS sequence"/>
</dbReference>
<dbReference type="EMBL" id="FPAA01000008">
    <property type="protein sequence ID" value="SFS81781.1"/>
    <property type="molecule type" value="Genomic_DNA"/>
</dbReference>
<dbReference type="PANTHER" id="PTHR43201">
    <property type="entry name" value="ACYL-COA SYNTHETASE"/>
    <property type="match status" value="1"/>
</dbReference>
<comment type="similarity">
    <text evidence="1">Belongs to the ATP-dependent AMP-binding enzyme family.</text>
</comment>
<dbReference type="Gene3D" id="3.40.50.980">
    <property type="match status" value="2"/>
</dbReference>
<dbReference type="InterPro" id="IPR025110">
    <property type="entry name" value="AMP-bd_C"/>
</dbReference>
<protein>
    <submittedName>
        <fullName evidence="5">Fatty-acyl-CoA synthase</fullName>
    </submittedName>
</protein>
<organism evidence="5 6">
    <name type="scientific">Marininema halotolerans</name>
    <dbReference type="NCBI Taxonomy" id="1155944"/>
    <lineage>
        <taxon>Bacteria</taxon>
        <taxon>Bacillati</taxon>
        <taxon>Bacillota</taxon>
        <taxon>Bacilli</taxon>
        <taxon>Bacillales</taxon>
        <taxon>Thermoactinomycetaceae</taxon>
        <taxon>Marininema</taxon>
    </lineage>
</organism>
<dbReference type="GO" id="GO:0031956">
    <property type="term" value="F:medium-chain fatty acid-CoA ligase activity"/>
    <property type="evidence" value="ECO:0007669"/>
    <property type="project" value="TreeGrafter"/>
</dbReference>
<dbReference type="InterPro" id="IPR020845">
    <property type="entry name" value="AMP-binding_CS"/>
</dbReference>
<dbReference type="InterPro" id="IPR045851">
    <property type="entry name" value="AMP-bd_C_sf"/>
</dbReference>
<dbReference type="RefSeq" id="WP_091837614.1">
    <property type="nucleotide sequence ID" value="NZ_FPAA01000008.1"/>
</dbReference>
<dbReference type="Pfam" id="PF13193">
    <property type="entry name" value="AMP-binding_C"/>
    <property type="match status" value="1"/>
</dbReference>
<dbReference type="SUPFAM" id="SSF56801">
    <property type="entry name" value="Acetyl-CoA synthetase-like"/>
    <property type="match status" value="1"/>
</dbReference>